<dbReference type="RefSeq" id="WP_274268575.1">
    <property type="nucleotide sequence ID" value="NZ_CP117880.1"/>
</dbReference>
<feature type="domain" description="Peptidase S9 prolyl oligopeptidase catalytic" evidence="2">
    <location>
        <begin position="531"/>
        <end position="724"/>
    </location>
</feature>
<evidence type="ECO:0000256" key="1">
    <source>
        <dbReference type="SAM" id="SignalP"/>
    </source>
</evidence>
<evidence type="ECO:0000259" key="3">
    <source>
        <dbReference type="Pfam" id="PF00930"/>
    </source>
</evidence>
<gene>
    <name evidence="4" type="ORF">PQ465_05680</name>
</gene>
<keyword evidence="5" id="KW-1185">Reference proteome</keyword>
<dbReference type="Pfam" id="PF00930">
    <property type="entry name" value="DPPIV_N"/>
    <property type="match status" value="1"/>
</dbReference>
<sequence>MKKLLILFLFGSSLAYGQRNFTIEETVYGPRQFAPQSLVLPQWLPQTDAFSTLDASYQKLTLRDAQSSWQSRDIATIEDISTALQSVLNSNESVKLSYFPLDYSWADKDHIAFAYEADSWKYTIRYAVKTKQAQILTKSPADGAQATSTTDYSKVAYLVDNNIEISSKEGKRTIVTQDSLAGIVNGSDYTHRQEFGISKGMWWSPDNEKLLYYRKDESMVSNYPLIQWDKRVAATKDIRYPMAGMKSEEVTLRVYDSKTSSHITLQTGEPKEQYLTICTWDPSSKYIYVGILNREQNHLKVNKYDATDGHFIQTLFEEKSESWVEPLHALTFLPNKPDQFLYQTDKDGFNQLYLYDVSGKLLRSLGYEDVIVEDVQGFSSDGKKVIYTGITNKGLDRQLFEVAIATGKTQQLTNKSGTHRASLSANGNYVLDQFSNLNTANNVDVYAVKGGKPLEIIRATNPFEGKISLPKIEAVSLVSADGQTPLNGRIIYPANFDGTKKYPVMVYLYGGSHAQLVQNKWLYGAGYFDLYMAQQGYIVFTMDNRGSDARGRDFTRITHRQLGQAEMADQLKGIDFLKSKSFVDQSRMGIFGWSFGGFMTTSFMVQHPGIFQTAVAGGPVIDWKYYEVMYGERYMDTPQENPEGYQKAGLLDKAKQLAGNLLIIHGAQDPVVVQQHSMEFIEACIKAGKQVDYFLYPTHEHNVMGKDRIHMYDKIAKYFDLHLKK</sequence>
<dbReference type="Proteomes" id="UP001221558">
    <property type="component" value="Chromosome"/>
</dbReference>
<dbReference type="EMBL" id="CP117880">
    <property type="protein sequence ID" value="WDF69865.1"/>
    <property type="molecule type" value="Genomic_DNA"/>
</dbReference>
<dbReference type="Gene3D" id="2.140.10.30">
    <property type="entry name" value="Dipeptidylpeptidase IV, N-terminal domain"/>
    <property type="match status" value="1"/>
</dbReference>
<name>A0ABY7WNI3_9SPHI</name>
<keyword evidence="1" id="KW-0732">Signal</keyword>
<dbReference type="SUPFAM" id="SSF53474">
    <property type="entry name" value="alpha/beta-Hydrolases"/>
    <property type="match status" value="1"/>
</dbReference>
<proteinExistence type="predicted"/>
<evidence type="ECO:0000313" key="4">
    <source>
        <dbReference type="EMBL" id="WDF69865.1"/>
    </source>
</evidence>
<organism evidence="4 5">
    <name type="scientific">Sphingobacterium oryzagri</name>
    <dbReference type="NCBI Taxonomy" id="3025669"/>
    <lineage>
        <taxon>Bacteria</taxon>
        <taxon>Pseudomonadati</taxon>
        <taxon>Bacteroidota</taxon>
        <taxon>Sphingobacteriia</taxon>
        <taxon>Sphingobacteriales</taxon>
        <taxon>Sphingobacteriaceae</taxon>
        <taxon>Sphingobacterium</taxon>
    </lineage>
</organism>
<dbReference type="Pfam" id="PF00326">
    <property type="entry name" value="Peptidase_S9"/>
    <property type="match status" value="1"/>
</dbReference>
<dbReference type="InterPro" id="IPR029058">
    <property type="entry name" value="AB_hydrolase_fold"/>
</dbReference>
<dbReference type="PANTHER" id="PTHR11731:SF193">
    <property type="entry name" value="DIPEPTIDYL PEPTIDASE 9"/>
    <property type="match status" value="1"/>
</dbReference>
<feature type="domain" description="Dipeptidylpeptidase IV N-terminal" evidence="3">
    <location>
        <begin position="125"/>
        <end position="439"/>
    </location>
</feature>
<accession>A0ABY7WNI3</accession>
<dbReference type="Gene3D" id="3.40.50.1820">
    <property type="entry name" value="alpha/beta hydrolase"/>
    <property type="match status" value="1"/>
</dbReference>
<reference evidence="4 5" key="1">
    <citation type="submission" date="2023-02" db="EMBL/GenBank/DDBJ databases">
        <title>Genome sequence of Sphingobacterium sp. KACC 22765.</title>
        <authorList>
            <person name="Kim S."/>
            <person name="Heo J."/>
            <person name="Kwon S.-W."/>
        </authorList>
    </citation>
    <scope>NUCLEOTIDE SEQUENCE [LARGE SCALE GENOMIC DNA]</scope>
    <source>
        <strain evidence="4 5">KACC 22765</strain>
    </source>
</reference>
<dbReference type="InterPro" id="IPR002469">
    <property type="entry name" value="Peptidase_S9B_N"/>
</dbReference>
<dbReference type="InterPro" id="IPR001375">
    <property type="entry name" value="Peptidase_S9_cat"/>
</dbReference>
<evidence type="ECO:0000259" key="2">
    <source>
        <dbReference type="Pfam" id="PF00326"/>
    </source>
</evidence>
<protein>
    <submittedName>
        <fullName evidence="4">DPP IV N-terminal domain-containing protein</fullName>
    </submittedName>
</protein>
<dbReference type="InterPro" id="IPR050278">
    <property type="entry name" value="Serine_Prot_S9B/DPPIV"/>
</dbReference>
<dbReference type="PANTHER" id="PTHR11731">
    <property type="entry name" value="PROTEASE FAMILY S9B,C DIPEPTIDYL-PEPTIDASE IV-RELATED"/>
    <property type="match status" value="1"/>
</dbReference>
<dbReference type="SUPFAM" id="SSF82171">
    <property type="entry name" value="DPP6 N-terminal domain-like"/>
    <property type="match status" value="1"/>
</dbReference>
<evidence type="ECO:0000313" key="5">
    <source>
        <dbReference type="Proteomes" id="UP001221558"/>
    </source>
</evidence>
<feature type="chain" id="PRO_5046644347" evidence="1">
    <location>
        <begin position="18"/>
        <end position="725"/>
    </location>
</feature>
<feature type="signal peptide" evidence="1">
    <location>
        <begin position="1"/>
        <end position="17"/>
    </location>
</feature>